<dbReference type="EMBL" id="QEAP01000026">
    <property type="protein sequence ID" value="TPX77191.1"/>
    <property type="molecule type" value="Genomic_DNA"/>
</dbReference>
<sequence>MSGIVPPTTTSDTSNRSSPTTLTTTSRHVEISVKEEPTRTNNNNNTNNNNTNNNNTATKKPAKSRRLKSILRRTGNNVAYGVKTGAARTGIAAWKVFESIEAFLENGNVIDLAVGVIMGAAFTSIIQSFVQDLITPFIGLATQKNIQNNFMVLRCPTKPTNDTLCQIGIGHSYQTPTEATNAGAVTWNWGLFMQTFINFMLVSTITFFFVKLYAASFVKFNSSPPPKMKHCAECAEECLARARVCKWCKNAFPDERATSSPTTVKVGAHNVVNCAIERANDAIDDAMPASQKTFRIHTPPHSPSRMSQPSVSRASPSIESPLMALPAEIMPLITVYLHPHHLHALRRLCRDAQQHLAIPPSFSFALNNMRALCASDSNRNNSIFSPTLNWSSLGPVYLAAYIAVAGVSYSSLQVMGIDYEESTALDIATDAAALLSNALILAAEHDGLSRKRWNKPIVRWEMCESLVVQIAAISGWSSVLQAIASHVPGFAASHANLILDYTAQNGHAEIVAYLLQHWSEHVNLGYLGSSAFRHACANGHADVVLAILEQAGRVDANLNVKAHDNYALMKAAEHGHADIVEILLRHCRDELDPSAFNCHALRLAVENGHSSVVQALLDDGRCDTTELPKEHQEVLEAYMMHLAAYESTIANLIKMAKTKNHTQQSKALPEKLAVLGNNIADNNIAVLDIARGLFLAVAAGSGGNLIEPFAAAACGRAEQQFQAAEKGRDRVAKCRAPPSR</sequence>
<dbReference type="Pfam" id="PF01741">
    <property type="entry name" value="MscL"/>
    <property type="match status" value="1"/>
</dbReference>
<evidence type="ECO:0000256" key="5">
    <source>
        <dbReference type="SAM" id="MobiDB-lite"/>
    </source>
</evidence>
<name>A0A507FL86_9FUNG</name>
<comment type="subcellular location">
    <subcellularLocation>
        <location evidence="1">Membrane</location>
        <topology evidence="1">Multi-pass membrane protein</topology>
    </subcellularLocation>
</comment>
<gene>
    <name evidence="7" type="ORF">CcCBS67573_g01557</name>
</gene>
<evidence type="ECO:0000313" key="7">
    <source>
        <dbReference type="EMBL" id="TPX77191.1"/>
    </source>
</evidence>
<accession>A0A507FL86</accession>
<dbReference type="SUPFAM" id="SSF48403">
    <property type="entry name" value="Ankyrin repeat"/>
    <property type="match status" value="1"/>
</dbReference>
<evidence type="ECO:0000256" key="3">
    <source>
        <dbReference type="ARBA" id="ARBA00022989"/>
    </source>
</evidence>
<dbReference type="Pfam" id="PF12796">
    <property type="entry name" value="Ank_2"/>
    <property type="match status" value="1"/>
</dbReference>
<dbReference type="AlphaFoldDB" id="A0A507FL86"/>
<dbReference type="PANTHER" id="PTHR30266:SF2">
    <property type="entry name" value="LARGE-CONDUCTANCE MECHANOSENSITIVE CHANNEL"/>
    <property type="match status" value="1"/>
</dbReference>
<dbReference type="OrthoDB" id="341259at2759"/>
<dbReference type="InterPro" id="IPR036770">
    <property type="entry name" value="Ankyrin_rpt-contain_sf"/>
</dbReference>
<feature type="compositionally biased region" description="Low complexity" evidence="5">
    <location>
        <begin position="13"/>
        <end position="26"/>
    </location>
</feature>
<reference evidence="7 8" key="1">
    <citation type="journal article" date="2019" name="Sci. Rep.">
        <title>Comparative genomics of chytrid fungi reveal insights into the obligate biotrophic and pathogenic lifestyle of Synchytrium endobioticum.</title>
        <authorList>
            <person name="van de Vossenberg B.T.L.H."/>
            <person name="Warris S."/>
            <person name="Nguyen H.D.T."/>
            <person name="van Gent-Pelzer M.P.E."/>
            <person name="Joly D.L."/>
            <person name="van de Geest H.C."/>
            <person name="Bonants P.J.M."/>
            <person name="Smith D.S."/>
            <person name="Levesque C.A."/>
            <person name="van der Lee T.A.J."/>
        </authorList>
    </citation>
    <scope>NUCLEOTIDE SEQUENCE [LARGE SCALE GENOMIC DNA]</scope>
    <source>
        <strain evidence="7 8">CBS 675.73</strain>
    </source>
</reference>
<dbReference type="GO" id="GO:0016020">
    <property type="term" value="C:membrane"/>
    <property type="evidence" value="ECO:0007669"/>
    <property type="project" value="UniProtKB-SubCell"/>
</dbReference>
<feature type="compositionally biased region" description="Low complexity" evidence="5">
    <location>
        <begin position="40"/>
        <end position="56"/>
    </location>
</feature>
<dbReference type="Gene3D" id="1.25.40.20">
    <property type="entry name" value="Ankyrin repeat-containing domain"/>
    <property type="match status" value="1"/>
</dbReference>
<feature type="region of interest" description="Disordered" evidence="5">
    <location>
        <begin position="1"/>
        <end position="66"/>
    </location>
</feature>
<dbReference type="Proteomes" id="UP000320333">
    <property type="component" value="Unassembled WGS sequence"/>
</dbReference>
<comment type="caution">
    <text evidence="7">The sequence shown here is derived from an EMBL/GenBank/DDBJ whole genome shotgun (WGS) entry which is preliminary data.</text>
</comment>
<keyword evidence="2 6" id="KW-0812">Transmembrane</keyword>
<protein>
    <submittedName>
        <fullName evidence="7">Uncharacterized protein</fullName>
    </submittedName>
</protein>
<evidence type="ECO:0000313" key="8">
    <source>
        <dbReference type="Proteomes" id="UP000320333"/>
    </source>
</evidence>
<feature type="compositionally biased region" description="Basic and acidic residues" evidence="5">
    <location>
        <begin position="27"/>
        <end position="38"/>
    </location>
</feature>
<proteinExistence type="predicted"/>
<dbReference type="STRING" id="246404.A0A507FL86"/>
<dbReference type="SUPFAM" id="SSF81330">
    <property type="entry name" value="Gated mechanosensitive channel"/>
    <property type="match status" value="1"/>
</dbReference>
<dbReference type="InterPro" id="IPR036019">
    <property type="entry name" value="MscL_channel"/>
</dbReference>
<evidence type="ECO:0000256" key="4">
    <source>
        <dbReference type="ARBA" id="ARBA00023136"/>
    </source>
</evidence>
<dbReference type="PANTHER" id="PTHR30266">
    <property type="entry name" value="MECHANOSENSITIVE CHANNEL MSCL"/>
    <property type="match status" value="1"/>
</dbReference>
<dbReference type="InterPro" id="IPR002110">
    <property type="entry name" value="Ankyrin_rpt"/>
</dbReference>
<keyword evidence="4 6" id="KW-0472">Membrane</keyword>
<keyword evidence="3 6" id="KW-1133">Transmembrane helix</keyword>
<evidence type="ECO:0000256" key="6">
    <source>
        <dbReference type="SAM" id="Phobius"/>
    </source>
</evidence>
<keyword evidence="8" id="KW-1185">Reference proteome</keyword>
<dbReference type="InterPro" id="IPR037673">
    <property type="entry name" value="MSC/AndL"/>
</dbReference>
<organism evidence="7 8">
    <name type="scientific">Chytriomyces confervae</name>
    <dbReference type="NCBI Taxonomy" id="246404"/>
    <lineage>
        <taxon>Eukaryota</taxon>
        <taxon>Fungi</taxon>
        <taxon>Fungi incertae sedis</taxon>
        <taxon>Chytridiomycota</taxon>
        <taxon>Chytridiomycota incertae sedis</taxon>
        <taxon>Chytridiomycetes</taxon>
        <taxon>Chytridiales</taxon>
        <taxon>Chytriomycetaceae</taxon>
        <taxon>Chytriomyces</taxon>
    </lineage>
</organism>
<dbReference type="Gene3D" id="1.10.1200.120">
    <property type="entry name" value="Large-conductance mechanosensitive channel, MscL, domain 1"/>
    <property type="match status" value="1"/>
</dbReference>
<feature type="transmembrane region" description="Helical" evidence="6">
    <location>
        <begin position="196"/>
        <end position="218"/>
    </location>
</feature>
<dbReference type="GO" id="GO:0008381">
    <property type="term" value="F:mechanosensitive monoatomic ion channel activity"/>
    <property type="evidence" value="ECO:0007669"/>
    <property type="project" value="TreeGrafter"/>
</dbReference>
<evidence type="ECO:0000256" key="2">
    <source>
        <dbReference type="ARBA" id="ARBA00022692"/>
    </source>
</evidence>
<dbReference type="SMART" id="SM00248">
    <property type="entry name" value="ANK"/>
    <property type="match status" value="4"/>
</dbReference>
<evidence type="ECO:0000256" key="1">
    <source>
        <dbReference type="ARBA" id="ARBA00004141"/>
    </source>
</evidence>